<protein>
    <submittedName>
        <fullName evidence="2">Uncharacterized protein</fullName>
    </submittedName>
</protein>
<evidence type="ECO:0000313" key="3">
    <source>
        <dbReference type="Proteomes" id="UP000521943"/>
    </source>
</evidence>
<dbReference type="EMBL" id="JACGCI010000033">
    <property type="protein sequence ID" value="KAF6754654.1"/>
    <property type="molecule type" value="Genomic_DNA"/>
</dbReference>
<evidence type="ECO:0000256" key="1">
    <source>
        <dbReference type="SAM" id="SignalP"/>
    </source>
</evidence>
<keyword evidence="1" id="KW-0732">Signal</keyword>
<accession>A0A8H6M6D2</accession>
<gene>
    <name evidence="2" type="ORF">DFP72DRAFT_848056</name>
</gene>
<organism evidence="2 3">
    <name type="scientific">Ephemerocybe angulata</name>
    <dbReference type="NCBI Taxonomy" id="980116"/>
    <lineage>
        <taxon>Eukaryota</taxon>
        <taxon>Fungi</taxon>
        <taxon>Dikarya</taxon>
        <taxon>Basidiomycota</taxon>
        <taxon>Agaricomycotina</taxon>
        <taxon>Agaricomycetes</taxon>
        <taxon>Agaricomycetidae</taxon>
        <taxon>Agaricales</taxon>
        <taxon>Agaricineae</taxon>
        <taxon>Psathyrellaceae</taxon>
        <taxon>Ephemerocybe</taxon>
    </lineage>
</organism>
<sequence length="206" mass="22206">MRLGPLKHLLIFFCSVIPARHVLVMSTVHPDVRSQAMAQNAFKRQINGTGPCSTSDECVTVVSALQRCSTTASACPSVCTKAMGAYWNACLNCWFKDRPNADTLRDIENFRDSYYTTCAGYDVPQISITRALLAGPCTATRLTTTMTVTATVTITTALPATSGTTVSSASRTGSPNGAIRGTRDRSWALVTYTILSLASLFYQNSI</sequence>
<name>A0A8H6M6D2_9AGAR</name>
<reference evidence="2 3" key="1">
    <citation type="submission" date="2020-07" db="EMBL/GenBank/DDBJ databases">
        <title>Comparative genomics of pyrophilous fungi reveals a link between fire events and developmental genes.</title>
        <authorList>
            <consortium name="DOE Joint Genome Institute"/>
            <person name="Steindorff A.S."/>
            <person name="Carver A."/>
            <person name="Calhoun S."/>
            <person name="Stillman K."/>
            <person name="Liu H."/>
            <person name="Lipzen A."/>
            <person name="Pangilinan J."/>
            <person name="Labutti K."/>
            <person name="Bruns T.D."/>
            <person name="Grigoriev I.V."/>
        </authorList>
    </citation>
    <scope>NUCLEOTIDE SEQUENCE [LARGE SCALE GENOMIC DNA]</scope>
    <source>
        <strain evidence="2 3">CBS 144469</strain>
    </source>
</reference>
<feature type="chain" id="PRO_5034970541" evidence="1">
    <location>
        <begin position="22"/>
        <end position="206"/>
    </location>
</feature>
<dbReference type="Proteomes" id="UP000521943">
    <property type="component" value="Unassembled WGS sequence"/>
</dbReference>
<proteinExistence type="predicted"/>
<comment type="caution">
    <text evidence="2">The sequence shown here is derived from an EMBL/GenBank/DDBJ whole genome shotgun (WGS) entry which is preliminary data.</text>
</comment>
<keyword evidence="3" id="KW-1185">Reference proteome</keyword>
<evidence type="ECO:0000313" key="2">
    <source>
        <dbReference type="EMBL" id="KAF6754654.1"/>
    </source>
</evidence>
<dbReference type="AlphaFoldDB" id="A0A8H6M6D2"/>
<feature type="signal peptide" evidence="1">
    <location>
        <begin position="1"/>
        <end position="21"/>
    </location>
</feature>